<dbReference type="Proteomes" id="UP000347681">
    <property type="component" value="Unassembled WGS sequence"/>
</dbReference>
<reference evidence="3 12" key="2">
    <citation type="journal article" date="2019" name="Nat. Med.">
        <title>A library of human gut bacterial isolates paired with longitudinal multiomics data enables mechanistic microbiome research.</title>
        <authorList>
            <person name="Poyet M."/>
            <person name="Groussin M."/>
            <person name="Gibbons S.M."/>
            <person name="Avila-Pacheco J."/>
            <person name="Jiang X."/>
            <person name="Kearney S.M."/>
            <person name="Perrotta A.R."/>
            <person name="Berdy B."/>
            <person name="Zhao S."/>
            <person name="Lieberman T.D."/>
            <person name="Swanson P.K."/>
            <person name="Smith M."/>
            <person name="Roesemann S."/>
            <person name="Alexander J.E."/>
            <person name="Rich S.A."/>
            <person name="Livny J."/>
            <person name="Vlamakis H."/>
            <person name="Clish C."/>
            <person name="Bullock K."/>
            <person name="Deik A."/>
            <person name="Scott J."/>
            <person name="Pierce K.A."/>
            <person name="Xavier R.J."/>
            <person name="Alm E.J."/>
        </authorList>
    </citation>
    <scope>NUCLEOTIDE SEQUENCE [LARGE SCALE GENOMIC DNA]</scope>
    <source>
        <strain evidence="3 12">BIOML-A5</strain>
    </source>
</reference>
<dbReference type="KEGG" id="bdo:EL88_17210"/>
<accession>A0A076J1V3</accession>
<gene>
    <name evidence="2" type="ORF">CE91St7_02620</name>
    <name evidence="6" type="ORF">DWW04_21975</name>
    <name evidence="7" type="ORF">E1I98_19050</name>
    <name evidence="8" type="ORF">E1J06_17120</name>
    <name evidence="3" type="ORF">F2Y61_00025</name>
    <name evidence="5" type="ORF">GKD17_17475</name>
    <name evidence="4" type="ORF">RVH45_20095</name>
</gene>
<dbReference type="EMBL" id="VVZB01000001">
    <property type="protein sequence ID" value="KAA5386255.1"/>
    <property type="molecule type" value="Genomic_DNA"/>
</dbReference>
<dbReference type="FunFam" id="3.20.20.100:FF:000011">
    <property type="entry name" value="Aldo/keto reductase"/>
    <property type="match status" value="1"/>
</dbReference>
<dbReference type="EMBL" id="JAWDEV010000012">
    <property type="protein sequence ID" value="MDU0272140.1"/>
    <property type="molecule type" value="Genomic_DNA"/>
</dbReference>
<reference evidence="10 11" key="3">
    <citation type="journal article" date="2019" name="Nat. Microbiol.">
        <title>Genomic variation and strain-specific functional adaptation in the human gut microbiome during early life.</title>
        <authorList>
            <person name="Vatanen T."/>
            <person name="Plichta D.R."/>
            <person name="Somani J."/>
            <person name="Munch P.C."/>
            <person name="Arthur T.D."/>
            <person name="Hall A.B."/>
            <person name="Rudolf S."/>
            <person name="Oakeley E.J."/>
            <person name="Ke X."/>
            <person name="Young R.A."/>
            <person name="Haiser H.J."/>
            <person name="Kolde R."/>
            <person name="Yassour M."/>
            <person name="Luopajarvi K."/>
            <person name="Siljander H."/>
            <person name="Virtanen S.M."/>
            <person name="Ilonen J."/>
            <person name="Uibo R."/>
            <person name="Tillmann V."/>
            <person name="Mokurov S."/>
            <person name="Dorshakova N."/>
            <person name="Porter J.A."/>
            <person name="McHardy A.C."/>
            <person name="Lahdesmaki H."/>
            <person name="Vlamakis H."/>
            <person name="Huttenhower C."/>
            <person name="Knip M."/>
            <person name="Xavier R.J."/>
        </authorList>
    </citation>
    <scope>NUCLEOTIDE SEQUENCE [LARGE SCALE GENOMIC DNA]</scope>
    <source>
        <strain evidence="7 10">RJX1047</strain>
        <strain evidence="8 11">RJX1052</strain>
    </source>
</reference>
<dbReference type="InterPro" id="IPR036812">
    <property type="entry name" value="NAD(P)_OxRdtase_dom_sf"/>
</dbReference>
<dbReference type="eggNOG" id="COG0667">
    <property type="taxonomic scope" value="Bacteria"/>
</dbReference>
<dbReference type="Pfam" id="PF00248">
    <property type="entry name" value="Aldo_ket_red"/>
    <property type="match status" value="1"/>
</dbReference>
<dbReference type="EMBL" id="BQOB01000001">
    <property type="protein sequence ID" value="GKH79378.1"/>
    <property type="molecule type" value="Genomic_DNA"/>
</dbReference>
<evidence type="ECO:0000313" key="2">
    <source>
        <dbReference type="EMBL" id="GKH79378.1"/>
    </source>
</evidence>
<evidence type="ECO:0000313" key="4">
    <source>
        <dbReference type="EMBL" id="MDU0272140.1"/>
    </source>
</evidence>
<reference evidence="4" key="6">
    <citation type="submission" date="2023-10" db="EMBL/GenBank/DDBJ databases">
        <title>Genome of Potential pathogenic bacteria in Crohn's disease.</title>
        <authorList>
            <person name="Rodriguez-Palacios A."/>
        </authorList>
    </citation>
    <scope>NUCLEOTIDE SEQUENCE</scope>
    <source>
        <strain evidence="4">CavFT-hAR62</strain>
    </source>
</reference>
<evidence type="ECO:0000313" key="8">
    <source>
        <dbReference type="EMBL" id="TDB08966.1"/>
    </source>
</evidence>
<evidence type="ECO:0000313" key="7">
    <source>
        <dbReference type="EMBL" id="TDA73445.1"/>
    </source>
</evidence>
<dbReference type="InterPro" id="IPR023210">
    <property type="entry name" value="NADP_OxRdtase_dom"/>
</dbReference>
<reference evidence="5 13" key="4">
    <citation type="submission" date="2019-11" db="EMBL/GenBank/DDBJ databases">
        <title>Complete genome sequence of Bacteroides dorei DSM 17855.</title>
        <authorList>
            <person name="Russell J.T."/>
        </authorList>
    </citation>
    <scope>NUCLEOTIDE SEQUENCE [LARGE SCALE GENOMIC DNA]</scope>
    <source>
        <strain evidence="5 13">DSM 17855</strain>
    </source>
</reference>
<organism evidence="6 9">
    <name type="scientific">Phocaeicola dorei</name>
    <dbReference type="NCBI Taxonomy" id="357276"/>
    <lineage>
        <taxon>Bacteria</taxon>
        <taxon>Pseudomonadati</taxon>
        <taxon>Bacteroidota</taxon>
        <taxon>Bacteroidia</taxon>
        <taxon>Bacteroidales</taxon>
        <taxon>Bacteroidaceae</taxon>
        <taxon>Phocaeicola</taxon>
    </lineage>
</organism>
<proteinExistence type="predicted"/>
<dbReference type="EMBL" id="CP046176">
    <property type="protein sequence ID" value="QJR78039.1"/>
    <property type="molecule type" value="Genomic_DNA"/>
</dbReference>
<sequence>MNYNEIGKTGMRVSNLSFGASSLGGVFHDIREAEGIKAVYTAVENGMNFIDVSPYYGHYKAETVLGKALKEIPRDKYYLSTKVGRYGKDGINTWDYSGKRATESVYESLERLHIEYIDLINVHDVEFSDMNQVVNETLPALVELKKKGIVGHVGITDLQLENLKWVIDHSEPGTVESVLNFCHYCLNDEKLTDYLDYFESKNIGIINASPLSMGLLSQRGVPAWHPAPQSLVEACRKAVQHCLSKNYPIEKLAIQYSVSNPRIATTLFSSANPDNVLKNITYAEEPIDWNLVKEVQEIIGKQMRVSWANS</sequence>
<dbReference type="EMBL" id="SLTU01000002">
    <property type="protein sequence ID" value="TDA73445.1"/>
    <property type="molecule type" value="Genomic_DNA"/>
</dbReference>
<dbReference type="InterPro" id="IPR044479">
    <property type="entry name" value="LGALDH-like"/>
</dbReference>
<dbReference type="AlphaFoldDB" id="A0A076J1V3"/>
<dbReference type="GeneID" id="93448462"/>
<evidence type="ECO:0000313" key="6">
    <source>
        <dbReference type="EMBL" id="RGV68747.1"/>
    </source>
</evidence>
<dbReference type="Proteomes" id="UP000294527">
    <property type="component" value="Unassembled WGS sequence"/>
</dbReference>
<dbReference type="RefSeq" id="WP_007831447.1">
    <property type="nucleotide sequence ID" value="NZ_BAABYF010000001.1"/>
</dbReference>
<evidence type="ECO:0000313" key="11">
    <source>
        <dbReference type="Proteomes" id="UP000294834"/>
    </source>
</evidence>
<dbReference type="Proteomes" id="UP000283678">
    <property type="component" value="Unassembled WGS sequence"/>
</dbReference>
<dbReference type="EMBL" id="QRZL01000038">
    <property type="protein sequence ID" value="RGV68747.1"/>
    <property type="molecule type" value="Genomic_DNA"/>
</dbReference>
<dbReference type="GO" id="GO:0010349">
    <property type="term" value="F:L-galactose dehydrogenase activity"/>
    <property type="evidence" value="ECO:0007669"/>
    <property type="project" value="InterPro"/>
</dbReference>
<dbReference type="Proteomes" id="UP001055104">
    <property type="component" value="Unassembled WGS sequence"/>
</dbReference>
<dbReference type="Proteomes" id="UP001181086">
    <property type="component" value="Unassembled WGS sequence"/>
</dbReference>
<dbReference type="Gene3D" id="3.20.20.100">
    <property type="entry name" value="NADP-dependent oxidoreductase domain"/>
    <property type="match status" value="1"/>
</dbReference>
<dbReference type="KEGG" id="bdh:GV66_01250"/>
<dbReference type="CDD" id="cd19163">
    <property type="entry name" value="AKR_galDH"/>
    <property type="match status" value="1"/>
</dbReference>
<dbReference type="EMBL" id="SLTX01000001">
    <property type="protein sequence ID" value="TDB08966.1"/>
    <property type="molecule type" value="Genomic_DNA"/>
</dbReference>
<reference evidence="2" key="5">
    <citation type="submission" date="2022-01" db="EMBL/GenBank/DDBJ databases">
        <title>Novel bile acid biosynthetic pathways are enriched in the microbiome of centenarians.</title>
        <authorList>
            <person name="Sato Y."/>
            <person name="Atarashi K."/>
            <person name="Plichta R.D."/>
            <person name="Arai Y."/>
            <person name="Sasajima S."/>
            <person name="Kearney M.S."/>
            <person name="Suda W."/>
            <person name="Takeshita K."/>
            <person name="Sasaki T."/>
            <person name="Okamoto S."/>
            <person name="Skelly N.A."/>
            <person name="Okamura Y."/>
            <person name="Vlamakis H."/>
            <person name="Li Y."/>
            <person name="Tanoue T."/>
            <person name="Takei H."/>
            <person name="Nittono H."/>
            <person name="Narushima S."/>
            <person name="Irie J."/>
            <person name="Itoh H."/>
            <person name="Moriya K."/>
            <person name="Sugiura Y."/>
            <person name="Suematsu M."/>
            <person name="Moritoki N."/>
            <person name="Shibata S."/>
            <person name="Littman R.D."/>
            <person name="Fischbach A.M."/>
            <person name="Uwamino Y."/>
            <person name="Inoue T."/>
            <person name="Honda A."/>
            <person name="Hattori M."/>
            <person name="Murai T."/>
            <person name="Xavier J.R."/>
            <person name="Hirose N."/>
            <person name="Honda K."/>
        </authorList>
    </citation>
    <scope>NUCLEOTIDE SEQUENCE</scope>
    <source>
        <strain evidence="2">CE91-St7</strain>
    </source>
</reference>
<dbReference type="Proteomes" id="UP000294834">
    <property type="component" value="Unassembled WGS sequence"/>
</dbReference>
<dbReference type="GO" id="GO:0005829">
    <property type="term" value="C:cytosol"/>
    <property type="evidence" value="ECO:0007669"/>
    <property type="project" value="TreeGrafter"/>
</dbReference>
<evidence type="ECO:0000313" key="3">
    <source>
        <dbReference type="EMBL" id="KAA5386255.1"/>
    </source>
</evidence>
<evidence type="ECO:0000313" key="13">
    <source>
        <dbReference type="Proteomes" id="UP000500949"/>
    </source>
</evidence>
<dbReference type="Proteomes" id="UP000500949">
    <property type="component" value="Chromosome"/>
</dbReference>
<evidence type="ECO:0000313" key="10">
    <source>
        <dbReference type="Proteomes" id="UP000294527"/>
    </source>
</evidence>
<dbReference type="SUPFAM" id="SSF51430">
    <property type="entry name" value="NAD(P)-linked oxidoreductase"/>
    <property type="match status" value="1"/>
</dbReference>
<name>A0A076J1V3_9BACT</name>
<feature type="domain" description="NADP-dependent oxidoreductase" evidence="1">
    <location>
        <begin position="16"/>
        <end position="298"/>
    </location>
</feature>
<evidence type="ECO:0000313" key="5">
    <source>
        <dbReference type="EMBL" id="QJR78039.1"/>
    </source>
</evidence>
<evidence type="ECO:0000313" key="12">
    <source>
        <dbReference type="Proteomes" id="UP000347681"/>
    </source>
</evidence>
<protein>
    <submittedName>
        <fullName evidence="6">Aldo/keto reductase</fullName>
    </submittedName>
    <submittedName>
        <fullName evidence="2">Oxidoreductase</fullName>
    </submittedName>
</protein>
<evidence type="ECO:0000259" key="1">
    <source>
        <dbReference type="Pfam" id="PF00248"/>
    </source>
</evidence>
<reference evidence="6 9" key="1">
    <citation type="submission" date="2018-08" db="EMBL/GenBank/DDBJ databases">
        <title>A genome reference for cultivated species of the human gut microbiota.</title>
        <authorList>
            <person name="Zou Y."/>
            <person name="Xue W."/>
            <person name="Luo G."/>
        </authorList>
    </citation>
    <scope>NUCLEOTIDE SEQUENCE [LARGE SCALE GENOMIC DNA]</scope>
    <source>
        <strain evidence="6 9">AF14-1AC</strain>
    </source>
</reference>
<dbReference type="PANTHER" id="PTHR42686">
    <property type="entry name" value="GH17980P-RELATED"/>
    <property type="match status" value="1"/>
</dbReference>
<evidence type="ECO:0000313" key="9">
    <source>
        <dbReference type="Proteomes" id="UP000283678"/>
    </source>
</evidence>
<dbReference type="InterPro" id="IPR020471">
    <property type="entry name" value="AKR"/>
</dbReference>
<dbReference type="PANTHER" id="PTHR42686:SF1">
    <property type="entry name" value="GH17980P-RELATED"/>
    <property type="match status" value="1"/>
</dbReference>